<dbReference type="PANTHER" id="PTHR47706">
    <property type="entry name" value="NMRA-LIKE FAMILY PROTEIN"/>
    <property type="match status" value="1"/>
</dbReference>
<dbReference type="Pfam" id="PF05368">
    <property type="entry name" value="NmrA"/>
    <property type="match status" value="1"/>
</dbReference>
<dbReference type="VEuPathDB" id="FungiDB:A9K55_007761"/>
<dbReference type="Proteomes" id="UP000323067">
    <property type="component" value="Chromosome vii"/>
</dbReference>
<dbReference type="Gene3D" id="3.40.50.720">
    <property type="entry name" value="NAD(P)-binding Rossmann-like Domain"/>
    <property type="match status" value="1"/>
</dbReference>
<reference evidence="4 5" key="1">
    <citation type="journal article" date="2017" name="BMC Genomics">
        <title>Chromosome level assembly and secondary metabolite potential of the parasitic fungus Cordyceps militaris.</title>
        <authorList>
            <person name="Kramer G.J."/>
            <person name="Nodwell J.R."/>
        </authorList>
    </citation>
    <scope>NUCLEOTIDE SEQUENCE [LARGE SCALE GENOMIC DNA]</scope>
    <source>
        <strain evidence="4 5">ATCC 34164</strain>
    </source>
</reference>
<accession>A0A2H4SFB9</accession>
<dbReference type="AlphaFoldDB" id="A0A2H4SFB9"/>
<sequence length="310" mass="34904">MSTSRVVAVAGASGNLGAKITEMLLQPPFRQRFAQVVILARSSSTEVKRLASLGAVVRQYSDDKLEDALKQVDVLINTIGPAGHKFKAKLLQSLPNSSVKLYFPSEFGVNHYVHDFEHEEWDAKKAHMRMVREMDLKVQVCRVFAGLFLEDSIGPWFGFFTRESSYQAIGDATQRTSYTSMYDVGRALAILASSEYSEIPSEVQLSGDNKSMTEIARIMEESGADPIKITSLPLEPYRKEVMAKPTPTPERYLRFLMGQGKIDHSAEGMGNHNYLFERDDLRVNWQTCTDLARESRGVPWRDTEWVPTAI</sequence>
<protein>
    <submittedName>
        <fullName evidence="4">Isoflavone reductase family</fullName>
    </submittedName>
</protein>
<gene>
    <name evidence="4" type="ORF">A9K55_007761</name>
</gene>
<feature type="domain" description="NmrA-like" evidence="3">
    <location>
        <begin position="5"/>
        <end position="241"/>
    </location>
</feature>
<dbReference type="InterPro" id="IPR051609">
    <property type="entry name" value="NmrA/Isoflavone_reductase-like"/>
</dbReference>
<dbReference type="PANTHER" id="PTHR47706:SF9">
    <property type="entry name" value="NMRA-LIKE DOMAIN-CONTAINING PROTEIN-RELATED"/>
    <property type="match status" value="1"/>
</dbReference>
<dbReference type="InterPro" id="IPR036291">
    <property type="entry name" value="NAD(P)-bd_dom_sf"/>
</dbReference>
<evidence type="ECO:0000259" key="3">
    <source>
        <dbReference type="Pfam" id="PF05368"/>
    </source>
</evidence>
<name>A0A2H4SFB9_CORMI</name>
<proteinExistence type="predicted"/>
<evidence type="ECO:0000256" key="1">
    <source>
        <dbReference type="ARBA" id="ARBA00022857"/>
    </source>
</evidence>
<dbReference type="GO" id="GO:0016491">
    <property type="term" value="F:oxidoreductase activity"/>
    <property type="evidence" value="ECO:0007669"/>
    <property type="project" value="UniProtKB-KW"/>
</dbReference>
<evidence type="ECO:0000256" key="2">
    <source>
        <dbReference type="ARBA" id="ARBA00023002"/>
    </source>
</evidence>
<dbReference type="SUPFAM" id="SSF51735">
    <property type="entry name" value="NAD(P)-binding Rossmann-fold domains"/>
    <property type="match status" value="1"/>
</dbReference>
<dbReference type="Gene3D" id="3.90.25.10">
    <property type="entry name" value="UDP-galactose 4-epimerase, domain 1"/>
    <property type="match status" value="1"/>
</dbReference>
<dbReference type="EMBL" id="CP023324">
    <property type="protein sequence ID" value="ATY61779.1"/>
    <property type="molecule type" value="Genomic_DNA"/>
</dbReference>
<evidence type="ECO:0000313" key="5">
    <source>
        <dbReference type="Proteomes" id="UP000323067"/>
    </source>
</evidence>
<dbReference type="VEuPathDB" id="FungiDB:CCM_07143"/>
<dbReference type="InterPro" id="IPR008030">
    <property type="entry name" value="NmrA-like"/>
</dbReference>
<evidence type="ECO:0000313" key="4">
    <source>
        <dbReference type="EMBL" id="ATY61779.1"/>
    </source>
</evidence>
<keyword evidence="1" id="KW-0521">NADP</keyword>
<keyword evidence="2" id="KW-0560">Oxidoreductase</keyword>
<dbReference type="OrthoDB" id="9974981at2759"/>
<organism evidence="4 5">
    <name type="scientific">Cordyceps militaris</name>
    <name type="common">Caterpillar fungus</name>
    <name type="synonym">Clavaria militaris</name>
    <dbReference type="NCBI Taxonomy" id="73501"/>
    <lineage>
        <taxon>Eukaryota</taxon>
        <taxon>Fungi</taxon>
        <taxon>Dikarya</taxon>
        <taxon>Ascomycota</taxon>
        <taxon>Pezizomycotina</taxon>
        <taxon>Sordariomycetes</taxon>
        <taxon>Hypocreomycetidae</taxon>
        <taxon>Hypocreales</taxon>
        <taxon>Cordycipitaceae</taxon>
        <taxon>Cordyceps</taxon>
    </lineage>
</organism>